<proteinExistence type="predicted"/>
<protein>
    <submittedName>
        <fullName evidence="1">Uncharacterized protein</fullName>
    </submittedName>
</protein>
<dbReference type="EMBL" id="ADEF01000008">
    <property type="protein sequence ID" value="EFA98277.1"/>
    <property type="molecule type" value="Genomic_DNA"/>
</dbReference>
<sequence length="44" mass="5271">MLSSYQHRGETPLLEMLMRQTRYITWRKAAYQAPAHITHKLTLQ</sequence>
<comment type="caution">
    <text evidence="1">The sequence shown here is derived from an EMBL/GenBank/DDBJ whole genome shotgun (WGS) entry which is preliminary data.</text>
</comment>
<reference evidence="1 2" key="1">
    <citation type="submission" date="2009-12" db="EMBL/GenBank/DDBJ databases">
        <title>Genome Sequence of Prevotella timonensis CRIS 5C-B1.</title>
        <authorList>
            <person name="Durkin A.S."/>
            <person name="Madupu R."/>
            <person name="Torralba M."/>
            <person name="Methe B."/>
            <person name="Sutton G."/>
            <person name="Strausberg R.L."/>
            <person name="Nelson K.E."/>
        </authorList>
    </citation>
    <scope>NUCLEOTIDE SEQUENCE [LARGE SCALE GENOMIC DNA]</scope>
    <source>
        <strain evidence="1 2">CRIS 5C-B1</strain>
    </source>
</reference>
<dbReference type="Proteomes" id="UP000004001">
    <property type="component" value="Unassembled WGS sequence"/>
</dbReference>
<organism evidence="1 2">
    <name type="scientific">Hoylesella timonensis CRIS 5C-B1</name>
    <dbReference type="NCBI Taxonomy" id="679189"/>
    <lineage>
        <taxon>Bacteria</taxon>
        <taxon>Pseudomonadati</taxon>
        <taxon>Bacteroidota</taxon>
        <taxon>Bacteroidia</taxon>
        <taxon>Bacteroidales</taxon>
        <taxon>Prevotellaceae</taxon>
        <taxon>Hoylesella</taxon>
    </lineage>
</organism>
<evidence type="ECO:0000313" key="1">
    <source>
        <dbReference type="EMBL" id="EFA98277.1"/>
    </source>
</evidence>
<name>D1VX47_9BACT</name>
<accession>D1VX47</accession>
<gene>
    <name evidence="1" type="ORF">HMPREF9019_0611</name>
</gene>
<evidence type="ECO:0000313" key="2">
    <source>
        <dbReference type="Proteomes" id="UP000004001"/>
    </source>
</evidence>
<keyword evidence="2" id="KW-1185">Reference proteome</keyword>
<dbReference type="AlphaFoldDB" id="D1VX47"/>